<keyword evidence="3 9" id="KW-1003">Cell membrane</keyword>
<dbReference type="NCBIfam" id="TIGR00916">
    <property type="entry name" value="2A0604s01"/>
    <property type="match status" value="1"/>
</dbReference>
<dbReference type="InterPro" id="IPR005665">
    <property type="entry name" value="SecF_bac"/>
</dbReference>
<protein>
    <recommendedName>
        <fullName evidence="9">Protein-export membrane protein SecF</fullName>
    </recommendedName>
</protein>
<evidence type="ECO:0000256" key="7">
    <source>
        <dbReference type="ARBA" id="ARBA00023010"/>
    </source>
</evidence>
<evidence type="ECO:0000256" key="8">
    <source>
        <dbReference type="ARBA" id="ARBA00023136"/>
    </source>
</evidence>
<keyword evidence="8 9" id="KW-0472">Membrane</keyword>
<reference evidence="11 12" key="1">
    <citation type="submission" date="2019-07" db="EMBL/GenBank/DDBJ databases">
        <title>SAR11 Genome Evolution.</title>
        <authorList>
            <person name="Giovannoni S."/>
        </authorList>
    </citation>
    <scope>NUCLEOTIDE SEQUENCE [LARGE SCALE GENOMIC DNA]</scope>
    <source>
        <strain evidence="11 12">HTCC9565</strain>
    </source>
</reference>
<dbReference type="PRINTS" id="PR01755">
    <property type="entry name" value="SECFTRNLCASE"/>
</dbReference>
<keyword evidence="6 9" id="KW-1133">Transmembrane helix</keyword>
<proteinExistence type="inferred from homology"/>
<evidence type="ECO:0000259" key="10">
    <source>
        <dbReference type="Pfam" id="PF02355"/>
    </source>
</evidence>
<feature type="transmembrane region" description="Helical" evidence="9">
    <location>
        <begin position="139"/>
        <end position="161"/>
    </location>
</feature>
<evidence type="ECO:0000313" key="11">
    <source>
        <dbReference type="EMBL" id="NMN68032.1"/>
    </source>
</evidence>
<evidence type="ECO:0000256" key="1">
    <source>
        <dbReference type="ARBA" id="ARBA00004651"/>
    </source>
</evidence>
<dbReference type="InterPro" id="IPR055344">
    <property type="entry name" value="SecD_SecF_C_bact"/>
</dbReference>
<feature type="transmembrane region" description="Helical" evidence="9">
    <location>
        <begin position="218"/>
        <end position="236"/>
    </location>
</feature>
<keyword evidence="12" id="KW-1185">Reference proteome</keyword>
<evidence type="ECO:0000256" key="2">
    <source>
        <dbReference type="ARBA" id="ARBA00022448"/>
    </source>
</evidence>
<sequence length="282" mass="31527">MSLSLVVISILLLFFKGLNFGVDFKGGTLIELRADDKNINVTSLRQSFSKMNIGDFNVKKFGNENDYLIKIEKKDTSTNAIEVIKKKLRLSVGNSFNFRRVENVGPKVSAELLKSGIIAIALSLVAMLFYIWIRFEWQFSLGAILALFHDVIITLGLFSLLNLEINLSIVAAVLTIVGYSMNDTVVIYDRVRENLKKFSDIKIFELTNISINETLSRTIITSVTTLLALVSIYLFGGEILKGFSLAMIMGVIFGTYSSIYIANPVLVKLRVSQKTILKEDSE</sequence>
<comment type="subcellular location">
    <subcellularLocation>
        <location evidence="1 9">Cell membrane</location>
        <topology evidence="1 9">Multi-pass membrane protein</topology>
    </subcellularLocation>
</comment>
<dbReference type="Pfam" id="PF07549">
    <property type="entry name" value="Sec_GG"/>
    <property type="match status" value="1"/>
</dbReference>
<dbReference type="SUPFAM" id="SSF82866">
    <property type="entry name" value="Multidrug efflux transporter AcrB transmembrane domain"/>
    <property type="match status" value="1"/>
</dbReference>
<keyword evidence="4 9" id="KW-0812">Transmembrane</keyword>
<dbReference type="InterPro" id="IPR022646">
    <property type="entry name" value="SecD/SecF_CS"/>
</dbReference>
<comment type="subunit">
    <text evidence="9">Forms a complex with SecD. Part of the essential Sec protein translocation apparatus which comprises SecA, SecYEG and auxiliary proteins SecDF-YajC and YidC.</text>
</comment>
<dbReference type="EMBL" id="LANA01000002">
    <property type="protein sequence ID" value="NMN68032.1"/>
    <property type="molecule type" value="Genomic_DNA"/>
</dbReference>
<accession>A0ABX1T1S5</accession>
<feature type="transmembrane region" description="Helical" evidence="9">
    <location>
        <begin position="112"/>
        <end position="132"/>
    </location>
</feature>
<dbReference type="Pfam" id="PF02355">
    <property type="entry name" value="SecD_SecF_C"/>
    <property type="match status" value="1"/>
</dbReference>
<evidence type="ECO:0000256" key="3">
    <source>
        <dbReference type="ARBA" id="ARBA00022475"/>
    </source>
</evidence>
<dbReference type="InterPro" id="IPR048634">
    <property type="entry name" value="SecD_SecF_C"/>
</dbReference>
<evidence type="ECO:0000256" key="5">
    <source>
        <dbReference type="ARBA" id="ARBA00022927"/>
    </source>
</evidence>
<keyword evidence="2 9" id="KW-0813">Transport</keyword>
<dbReference type="Proteomes" id="UP001166004">
    <property type="component" value="Unassembled WGS sequence"/>
</dbReference>
<gene>
    <name evidence="9" type="primary">secF</name>
    <name evidence="11" type="ORF">VP91_00011910</name>
</gene>
<dbReference type="PANTHER" id="PTHR30081:SF8">
    <property type="entry name" value="PROTEIN TRANSLOCASE SUBUNIT SECF"/>
    <property type="match status" value="1"/>
</dbReference>
<comment type="caution">
    <text evidence="11">The sequence shown here is derived from an EMBL/GenBank/DDBJ whole genome shotgun (WGS) entry which is preliminary data.</text>
</comment>
<dbReference type="InterPro" id="IPR022813">
    <property type="entry name" value="SecD/SecF_arch_bac"/>
</dbReference>
<dbReference type="PANTHER" id="PTHR30081">
    <property type="entry name" value="PROTEIN-EXPORT MEMBRANE PROTEIN SEC"/>
    <property type="match status" value="1"/>
</dbReference>
<feature type="domain" description="Protein export membrane protein SecD/SecF C-terminal" evidence="10">
    <location>
        <begin position="90"/>
        <end position="270"/>
    </location>
</feature>
<organism evidence="11 12">
    <name type="scientific">Pelagibacter ubique</name>
    <dbReference type="NCBI Taxonomy" id="198252"/>
    <lineage>
        <taxon>Bacteria</taxon>
        <taxon>Pseudomonadati</taxon>
        <taxon>Pseudomonadota</taxon>
        <taxon>Alphaproteobacteria</taxon>
        <taxon>Candidatus Pelagibacterales</taxon>
        <taxon>Candidatus Pelagibacteraceae</taxon>
        <taxon>Candidatus Pelagibacter</taxon>
    </lineage>
</organism>
<keyword evidence="5 9" id="KW-0653">Protein transport</keyword>
<comment type="caution">
    <text evidence="9">Lacks conserved residue(s) required for the propagation of feature annotation.</text>
</comment>
<dbReference type="Gene3D" id="1.20.1640.10">
    <property type="entry name" value="Multidrug efflux transporter AcrB transmembrane domain"/>
    <property type="match status" value="1"/>
</dbReference>
<dbReference type="InterPro" id="IPR022645">
    <property type="entry name" value="SecD/SecF_bac"/>
</dbReference>
<feature type="transmembrane region" description="Helical" evidence="9">
    <location>
        <begin position="167"/>
        <end position="188"/>
    </location>
</feature>
<dbReference type="HAMAP" id="MF_01464_B">
    <property type="entry name" value="SecF_B"/>
    <property type="match status" value="1"/>
</dbReference>
<evidence type="ECO:0000256" key="6">
    <source>
        <dbReference type="ARBA" id="ARBA00022989"/>
    </source>
</evidence>
<comment type="similarity">
    <text evidence="9">Belongs to the SecD/SecF family. SecF subfamily.</text>
</comment>
<comment type="function">
    <text evidence="9">Part of the Sec protein translocase complex. Interacts with the SecYEG preprotein conducting channel. SecDF uses the proton motive force (PMF) to complete protein translocation after the ATP-dependent function of SecA.</text>
</comment>
<keyword evidence="7 9" id="KW-0811">Translocation</keyword>
<evidence type="ECO:0000256" key="4">
    <source>
        <dbReference type="ARBA" id="ARBA00022692"/>
    </source>
</evidence>
<evidence type="ECO:0000313" key="12">
    <source>
        <dbReference type="Proteomes" id="UP001166004"/>
    </source>
</evidence>
<evidence type="ECO:0000256" key="9">
    <source>
        <dbReference type="HAMAP-Rule" id="MF_01464"/>
    </source>
</evidence>
<dbReference type="NCBIfam" id="TIGR00966">
    <property type="entry name" value="transloc_SecF"/>
    <property type="match status" value="1"/>
</dbReference>
<name>A0ABX1T1S5_PELUQ</name>
<feature type="transmembrane region" description="Helical" evidence="9">
    <location>
        <begin position="242"/>
        <end position="262"/>
    </location>
</feature>